<reference evidence="2 3" key="1">
    <citation type="submission" date="2019-09" db="EMBL/GenBank/DDBJ databases">
        <title>Genome Sequences of Streptomyces kaniharaensis ATCC 21070.</title>
        <authorList>
            <person name="Zhu W."/>
            <person name="De Crecy-Lagard V."/>
            <person name="Richards N.G."/>
        </authorList>
    </citation>
    <scope>NUCLEOTIDE SEQUENCE [LARGE SCALE GENOMIC DNA]</scope>
    <source>
        <strain evidence="2 3">SF-557</strain>
    </source>
</reference>
<keyword evidence="3" id="KW-1185">Reference proteome</keyword>
<dbReference type="Gene3D" id="3.30.1490.70">
    <property type="match status" value="1"/>
</dbReference>
<dbReference type="Proteomes" id="UP000450000">
    <property type="component" value="Unassembled WGS sequence"/>
</dbReference>
<dbReference type="GO" id="GO:0006310">
    <property type="term" value="P:DNA recombination"/>
    <property type="evidence" value="ECO:0007669"/>
    <property type="project" value="InterPro"/>
</dbReference>
<gene>
    <name evidence="2" type="ORF">F7Q99_29805</name>
</gene>
<evidence type="ECO:0000259" key="1">
    <source>
        <dbReference type="PROSITE" id="PS50160"/>
    </source>
</evidence>
<dbReference type="Gene3D" id="3.30.470.30">
    <property type="entry name" value="DNA ligase/mRNA capping enzyme"/>
    <property type="match status" value="1"/>
</dbReference>
<organism evidence="2 3">
    <name type="scientific">Streptomyces kaniharaensis</name>
    <dbReference type="NCBI Taxonomy" id="212423"/>
    <lineage>
        <taxon>Bacteria</taxon>
        <taxon>Bacillati</taxon>
        <taxon>Actinomycetota</taxon>
        <taxon>Actinomycetes</taxon>
        <taxon>Kitasatosporales</taxon>
        <taxon>Streptomycetaceae</taxon>
        <taxon>Streptomyces</taxon>
    </lineage>
</organism>
<evidence type="ECO:0000313" key="2">
    <source>
        <dbReference type="EMBL" id="MQS16299.1"/>
    </source>
</evidence>
<evidence type="ECO:0000313" key="3">
    <source>
        <dbReference type="Proteomes" id="UP000450000"/>
    </source>
</evidence>
<sequence length="82" mass="9616">MSGRQAVTMPARSQRRTMLEDLDLERPRLRVPPAWDSASEAYAWTREHRLEGVIAKRADSLYRPGTRSRDWIKIKHLRVQTS</sequence>
<comment type="caution">
    <text evidence="2">The sequence shown here is derived from an EMBL/GenBank/DDBJ whole genome shotgun (WGS) entry which is preliminary data.</text>
</comment>
<dbReference type="EMBL" id="WBOF01000002">
    <property type="protein sequence ID" value="MQS16299.1"/>
    <property type="molecule type" value="Genomic_DNA"/>
</dbReference>
<feature type="domain" description="ATP-dependent DNA ligase family profile" evidence="1">
    <location>
        <begin position="36"/>
        <end position="75"/>
    </location>
</feature>
<dbReference type="Pfam" id="PF01068">
    <property type="entry name" value="DNA_ligase_A_M"/>
    <property type="match status" value="1"/>
</dbReference>
<dbReference type="GO" id="GO:0003910">
    <property type="term" value="F:DNA ligase (ATP) activity"/>
    <property type="evidence" value="ECO:0007669"/>
    <property type="project" value="InterPro"/>
</dbReference>
<accession>A0A6N7L0D6</accession>
<protein>
    <recommendedName>
        <fullName evidence="1">ATP-dependent DNA ligase family profile domain-containing protein</fullName>
    </recommendedName>
</protein>
<name>A0A6N7L0D6_9ACTN</name>
<dbReference type="GO" id="GO:0006281">
    <property type="term" value="P:DNA repair"/>
    <property type="evidence" value="ECO:0007669"/>
    <property type="project" value="InterPro"/>
</dbReference>
<dbReference type="AlphaFoldDB" id="A0A6N7L0D6"/>
<dbReference type="PROSITE" id="PS50160">
    <property type="entry name" value="DNA_LIGASE_A3"/>
    <property type="match status" value="1"/>
</dbReference>
<dbReference type="GO" id="GO:0005524">
    <property type="term" value="F:ATP binding"/>
    <property type="evidence" value="ECO:0007669"/>
    <property type="project" value="InterPro"/>
</dbReference>
<dbReference type="OrthoDB" id="3733803at2"/>
<dbReference type="InterPro" id="IPR012310">
    <property type="entry name" value="DNA_ligase_ATP-dep_cent"/>
</dbReference>
<dbReference type="SUPFAM" id="SSF56091">
    <property type="entry name" value="DNA ligase/mRNA capping enzyme, catalytic domain"/>
    <property type="match status" value="1"/>
</dbReference>
<proteinExistence type="predicted"/>